<dbReference type="PANTHER" id="PTHR24078">
    <property type="entry name" value="DNAJ HOMOLOG SUBFAMILY C MEMBER"/>
    <property type="match status" value="1"/>
</dbReference>
<dbReference type="InterPro" id="IPR036869">
    <property type="entry name" value="J_dom_sf"/>
</dbReference>
<evidence type="ECO:0000313" key="4">
    <source>
        <dbReference type="EMBL" id="SZX60052.1"/>
    </source>
</evidence>
<keyword evidence="1" id="KW-0143">Chaperone</keyword>
<dbReference type="GO" id="GO:0051082">
    <property type="term" value="F:unfolded protein binding"/>
    <property type="evidence" value="ECO:0007669"/>
    <property type="project" value="InterPro"/>
</dbReference>
<dbReference type="PROSITE" id="PS50076">
    <property type="entry name" value="DNAJ_2"/>
    <property type="match status" value="1"/>
</dbReference>
<feature type="region of interest" description="Disordered" evidence="2">
    <location>
        <begin position="179"/>
        <end position="217"/>
    </location>
</feature>
<dbReference type="InterPro" id="IPR018253">
    <property type="entry name" value="DnaJ_domain_CS"/>
</dbReference>
<organism evidence="4 5">
    <name type="scientific">Tetradesmus obliquus</name>
    <name type="common">Green alga</name>
    <name type="synonym">Acutodesmus obliquus</name>
    <dbReference type="NCBI Taxonomy" id="3088"/>
    <lineage>
        <taxon>Eukaryota</taxon>
        <taxon>Viridiplantae</taxon>
        <taxon>Chlorophyta</taxon>
        <taxon>core chlorophytes</taxon>
        <taxon>Chlorophyceae</taxon>
        <taxon>CS clade</taxon>
        <taxon>Sphaeropleales</taxon>
        <taxon>Scenedesmaceae</taxon>
        <taxon>Tetradesmus</taxon>
    </lineage>
</organism>
<dbReference type="SUPFAM" id="SSF49493">
    <property type="entry name" value="HSP40/DnaJ peptide-binding domain"/>
    <property type="match status" value="2"/>
</dbReference>
<keyword evidence="5" id="KW-1185">Reference proteome</keyword>
<dbReference type="Pfam" id="PF01556">
    <property type="entry name" value="DnaJ_C"/>
    <property type="match status" value="1"/>
</dbReference>
<evidence type="ECO:0000259" key="3">
    <source>
        <dbReference type="PROSITE" id="PS50076"/>
    </source>
</evidence>
<dbReference type="EMBL" id="FNXT01000045">
    <property type="protein sequence ID" value="SZX60052.1"/>
    <property type="molecule type" value="Genomic_DNA"/>
</dbReference>
<dbReference type="InterPro" id="IPR001623">
    <property type="entry name" value="DnaJ_domain"/>
</dbReference>
<dbReference type="PRINTS" id="PR00625">
    <property type="entry name" value="JDOMAIN"/>
</dbReference>
<name>A0A383V5J5_TETOB</name>
<dbReference type="AlphaFoldDB" id="A0A383V5J5"/>
<dbReference type="FunFam" id="2.60.260.20:FF:000013">
    <property type="entry name" value="DnaJ subfamily B member 11"/>
    <property type="match status" value="1"/>
</dbReference>
<feature type="domain" description="J" evidence="3">
    <location>
        <begin position="4"/>
        <end position="70"/>
    </location>
</feature>
<dbReference type="GO" id="GO:0051087">
    <property type="term" value="F:protein-folding chaperone binding"/>
    <property type="evidence" value="ECO:0007669"/>
    <property type="project" value="TreeGrafter"/>
</dbReference>
<dbReference type="GO" id="GO:0006457">
    <property type="term" value="P:protein folding"/>
    <property type="evidence" value="ECO:0007669"/>
    <property type="project" value="InterPro"/>
</dbReference>
<dbReference type="STRING" id="3088.A0A383V5J5"/>
<dbReference type="InterPro" id="IPR051339">
    <property type="entry name" value="DnaJ_subfamily_B"/>
</dbReference>
<dbReference type="Pfam" id="PF00226">
    <property type="entry name" value="DnaJ"/>
    <property type="match status" value="1"/>
</dbReference>
<dbReference type="CDD" id="cd06257">
    <property type="entry name" value="DnaJ"/>
    <property type="match status" value="1"/>
</dbReference>
<evidence type="ECO:0000313" key="5">
    <source>
        <dbReference type="Proteomes" id="UP000256970"/>
    </source>
</evidence>
<feature type="compositionally biased region" description="Gly residues" evidence="2">
    <location>
        <begin position="90"/>
        <end position="100"/>
    </location>
</feature>
<reference evidence="4 5" key="1">
    <citation type="submission" date="2016-10" db="EMBL/GenBank/DDBJ databases">
        <authorList>
            <person name="Cai Z."/>
        </authorList>
    </citation>
    <scope>NUCLEOTIDE SEQUENCE [LARGE SCALE GENOMIC DNA]</scope>
</reference>
<dbReference type="PROSITE" id="PS00636">
    <property type="entry name" value="DNAJ_1"/>
    <property type="match status" value="1"/>
</dbReference>
<dbReference type="Proteomes" id="UP000256970">
    <property type="component" value="Unassembled WGS sequence"/>
</dbReference>
<protein>
    <recommendedName>
        <fullName evidence="3">J domain-containing protein</fullName>
    </recommendedName>
</protein>
<proteinExistence type="predicted"/>
<accession>A0A383V5J5</accession>
<dbReference type="InterPro" id="IPR008971">
    <property type="entry name" value="HSP40/DnaJ_pept-bd"/>
</dbReference>
<dbReference type="GO" id="GO:0005829">
    <property type="term" value="C:cytosol"/>
    <property type="evidence" value="ECO:0007669"/>
    <property type="project" value="TreeGrafter"/>
</dbReference>
<dbReference type="Gene3D" id="2.60.260.20">
    <property type="entry name" value="Urease metallochaperone UreE, N-terminal domain"/>
    <property type="match status" value="2"/>
</dbReference>
<sequence>MGKDYFKILGVSKTATPDELKKAYRRLAVKHHPDKNPNSREAAEEKFKEISEAYDVLSDPDKRQVFDAYGEEGLKGQVPPPGPQPAAAAAGGGPSPFAGGAGGGPAFTSFSFGPGGGFQGSYSGVDAARAANIFASMFGQDGFGGFNAMPRSRVRMFTRQGSGRRGMRAGHEYAAQSAWGQQAGGAGGSWQQQQQQTHGHDRPAGSGTGGFAFGHGDADTDGEFEASVLSDSLLDRKPRKRAMNLALGLDELYKGGTKRLKVTRHVFDEQQGKSVAKADVLEVPVKAGWKPGTKITYTGMGDREPGRPADDLVFVVAEKPHPRFTRDGNDLHTSVNLSLLQALQGGSTQVEALDGRSIKVPLGPGPVQPGSKLLVKGEGMPVSKTAGQKGDLIVTAKVQLPQLSEQQRSLLKEVLQQQA</sequence>
<dbReference type="FunFam" id="2.60.260.20:FF:000015">
    <property type="entry name" value="Heat shock protein 40"/>
    <property type="match status" value="1"/>
</dbReference>
<evidence type="ECO:0000256" key="1">
    <source>
        <dbReference type="ARBA" id="ARBA00023186"/>
    </source>
</evidence>
<feature type="region of interest" description="Disordered" evidence="2">
    <location>
        <begin position="72"/>
        <end position="100"/>
    </location>
</feature>
<dbReference type="SMART" id="SM00271">
    <property type="entry name" value="DnaJ"/>
    <property type="match status" value="1"/>
</dbReference>
<gene>
    <name evidence="4" type="ORF">BQ4739_LOCUS633</name>
</gene>
<dbReference type="CDD" id="cd10747">
    <property type="entry name" value="DnaJ_C"/>
    <property type="match status" value="1"/>
</dbReference>
<evidence type="ECO:0000256" key="2">
    <source>
        <dbReference type="SAM" id="MobiDB-lite"/>
    </source>
</evidence>
<dbReference type="Gene3D" id="1.10.287.110">
    <property type="entry name" value="DnaJ domain"/>
    <property type="match status" value="1"/>
</dbReference>
<dbReference type="PANTHER" id="PTHR24078:SF553">
    <property type="entry name" value="DNAJ HOMOLOG SUBFAMILY B MEMBER 5"/>
    <property type="match status" value="1"/>
</dbReference>
<dbReference type="SUPFAM" id="SSF46565">
    <property type="entry name" value="Chaperone J-domain"/>
    <property type="match status" value="1"/>
</dbReference>
<dbReference type="InterPro" id="IPR002939">
    <property type="entry name" value="DnaJ_C"/>
</dbReference>